<dbReference type="Gene3D" id="1.10.10.10">
    <property type="entry name" value="Winged helix-like DNA-binding domain superfamily/Winged helix DNA-binding domain"/>
    <property type="match status" value="1"/>
</dbReference>
<evidence type="ECO:0000256" key="3">
    <source>
        <dbReference type="ARBA" id="ARBA00023163"/>
    </source>
</evidence>
<name>A0ABM8NV53_9BURK</name>
<dbReference type="Pfam" id="PF09339">
    <property type="entry name" value="HTH_IclR"/>
    <property type="match status" value="1"/>
</dbReference>
<protein>
    <submittedName>
        <fullName evidence="6">Glycerol operon regulatory protein</fullName>
    </submittedName>
</protein>
<dbReference type="InterPro" id="IPR005471">
    <property type="entry name" value="Tscrpt_reg_IclR_N"/>
</dbReference>
<feature type="domain" description="IclR-ED" evidence="5">
    <location>
        <begin position="93"/>
        <end position="277"/>
    </location>
</feature>
<dbReference type="InterPro" id="IPR036390">
    <property type="entry name" value="WH_DNA-bd_sf"/>
</dbReference>
<sequence>MLYCAHLWITGTDVENTETEAVPERERRGIQSIEVGGEILKVLADEARPMALRDLVKAAGMPSGKIHPYLVSFGKIGLVAQDPATGHYLLGPMAIQLGLASLQTQNPIREATPFAEALSEETSHAVAIAVWGNLGPVIVRLIDASYPIHTNIRTGTVMSLANTATGRLFSAFLPRKFTETLLLDDRIRLGPDIAHPLEASVVEAMIEEARERRMARSINHPTPGIVAFSAPVFDYSKNIALTLTIMGPTGTLDTDWDGPVARALRDCVEAISRRLGYRAA</sequence>
<dbReference type="Gene3D" id="3.30.450.40">
    <property type="match status" value="1"/>
</dbReference>
<keyword evidence="3" id="KW-0804">Transcription</keyword>
<evidence type="ECO:0000256" key="2">
    <source>
        <dbReference type="ARBA" id="ARBA00023125"/>
    </source>
</evidence>
<dbReference type="SUPFAM" id="SSF55781">
    <property type="entry name" value="GAF domain-like"/>
    <property type="match status" value="1"/>
</dbReference>
<gene>
    <name evidence="6" type="primary">gylR_2</name>
    <name evidence="6" type="ORF">LMG27952_04224</name>
</gene>
<dbReference type="Pfam" id="PF01614">
    <property type="entry name" value="IclR_C"/>
    <property type="match status" value="1"/>
</dbReference>
<dbReference type="PANTHER" id="PTHR30136:SF8">
    <property type="entry name" value="TRANSCRIPTIONAL REGULATORY PROTEIN"/>
    <property type="match status" value="1"/>
</dbReference>
<dbReference type="InterPro" id="IPR029016">
    <property type="entry name" value="GAF-like_dom_sf"/>
</dbReference>
<dbReference type="InterPro" id="IPR050707">
    <property type="entry name" value="HTH_MetabolicPath_Reg"/>
</dbReference>
<dbReference type="SMART" id="SM00346">
    <property type="entry name" value="HTH_ICLR"/>
    <property type="match status" value="1"/>
</dbReference>
<reference evidence="6 7" key="1">
    <citation type="submission" date="2020-10" db="EMBL/GenBank/DDBJ databases">
        <authorList>
            <person name="Peeters C."/>
        </authorList>
    </citation>
    <scope>NUCLEOTIDE SEQUENCE [LARGE SCALE GENOMIC DNA]</scope>
    <source>
        <strain evidence="6 7">LMG 27952</strain>
    </source>
</reference>
<keyword evidence="1" id="KW-0805">Transcription regulation</keyword>
<evidence type="ECO:0000256" key="1">
    <source>
        <dbReference type="ARBA" id="ARBA00023015"/>
    </source>
</evidence>
<evidence type="ECO:0000259" key="5">
    <source>
        <dbReference type="PROSITE" id="PS51078"/>
    </source>
</evidence>
<comment type="caution">
    <text evidence="6">The sequence shown here is derived from an EMBL/GenBank/DDBJ whole genome shotgun (WGS) entry which is preliminary data.</text>
</comment>
<dbReference type="PANTHER" id="PTHR30136">
    <property type="entry name" value="HELIX-TURN-HELIX TRANSCRIPTIONAL REGULATOR, ICLR FAMILY"/>
    <property type="match status" value="1"/>
</dbReference>
<keyword evidence="7" id="KW-1185">Reference proteome</keyword>
<evidence type="ECO:0000259" key="4">
    <source>
        <dbReference type="PROSITE" id="PS51077"/>
    </source>
</evidence>
<dbReference type="Proteomes" id="UP000656319">
    <property type="component" value="Unassembled WGS sequence"/>
</dbReference>
<dbReference type="EMBL" id="CAJHCQ010000011">
    <property type="protein sequence ID" value="CAD6544982.1"/>
    <property type="molecule type" value="Genomic_DNA"/>
</dbReference>
<accession>A0ABM8NV53</accession>
<organism evidence="6 7">
    <name type="scientific">Paraburkholderia hiiakae</name>
    <dbReference type="NCBI Taxonomy" id="1081782"/>
    <lineage>
        <taxon>Bacteria</taxon>
        <taxon>Pseudomonadati</taxon>
        <taxon>Pseudomonadota</taxon>
        <taxon>Betaproteobacteria</taxon>
        <taxon>Burkholderiales</taxon>
        <taxon>Burkholderiaceae</taxon>
        <taxon>Paraburkholderia</taxon>
    </lineage>
</organism>
<evidence type="ECO:0000313" key="6">
    <source>
        <dbReference type="EMBL" id="CAD6544982.1"/>
    </source>
</evidence>
<proteinExistence type="predicted"/>
<evidence type="ECO:0000313" key="7">
    <source>
        <dbReference type="Proteomes" id="UP000656319"/>
    </source>
</evidence>
<dbReference type="InterPro" id="IPR036388">
    <property type="entry name" value="WH-like_DNA-bd_sf"/>
</dbReference>
<dbReference type="SUPFAM" id="SSF46785">
    <property type="entry name" value="Winged helix' DNA-binding domain"/>
    <property type="match status" value="1"/>
</dbReference>
<dbReference type="PROSITE" id="PS51077">
    <property type="entry name" value="HTH_ICLR"/>
    <property type="match status" value="1"/>
</dbReference>
<keyword evidence="2" id="KW-0238">DNA-binding</keyword>
<feature type="domain" description="HTH iclR-type" evidence="4">
    <location>
        <begin position="30"/>
        <end position="92"/>
    </location>
</feature>
<dbReference type="InterPro" id="IPR014757">
    <property type="entry name" value="Tscrpt_reg_IclR_C"/>
</dbReference>
<dbReference type="PROSITE" id="PS51078">
    <property type="entry name" value="ICLR_ED"/>
    <property type="match status" value="1"/>
</dbReference>